<accession>A0AAV1ZKM3</accession>
<gene>
    <name evidence="1" type="ORF">LARSCL_LOCUS5493</name>
</gene>
<dbReference type="AlphaFoldDB" id="A0AAV1ZKM3"/>
<protein>
    <submittedName>
        <fullName evidence="1">Uncharacterized protein</fullName>
    </submittedName>
</protein>
<comment type="caution">
    <text evidence="1">The sequence shown here is derived from an EMBL/GenBank/DDBJ whole genome shotgun (WGS) entry which is preliminary data.</text>
</comment>
<dbReference type="Proteomes" id="UP001497382">
    <property type="component" value="Unassembled WGS sequence"/>
</dbReference>
<name>A0AAV1ZKM3_9ARAC</name>
<organism evidence="1 2">
    <name type="scientific">Larinioides sclopetarius</name>
    <dbReference type="NCBI Taxonomy" id="280406"/>
    <lineage>
        <taxon>Eukaryota</taxon>
        <taxon>Metazoa</taxon>
        <taxon>Ecdysozoa</taxon>
        <taxon>Arthropoda</taxon>
        <taxon>Chelicerata</taxon>
        <taxon>Arachnida</taxon>
        <taxon>Araneae</taxon>
        <taxon>Araneomorphae</taxon>
        <taxon>Entelegynae</taxon>
        <taxon>Araneoidea</taxon>
        <taxon>Araneidae</taxon>
        <taxon>Larinioides</taxon>
    </lineage>
</organism>
<evidence type="ECO:0000313" key="2">
    <source>
        <dbReference type="Proteomes" id="UP001497382"/>
    </source>
</evidence>
<proteinExistence type="predicted"/>
<reference evidence="1 2" key="1">
    <citation type="submission" date="2024-04" db="EMBL/GenBank/DDBJ databases">
        <authorList>
            <person name="Rising A."/>
            <person name="Reimegard J."/>
            <person name="Sonavane S."/>
            <person name="Akerstrom W."/>
            <person name="Nylinder S."/>
            <person name="Hedman E."/>
            <person name="Kallberg Y."/>
        </authorList>
    </citation>
    <scope>NUCLEOTIDE SEQUENCE [LARGE SCALE GENOMIC DNA]</scope>
</reference>
<keyword evidence="2" id="KW-1185">Reference proteome</keyword>
<sequence length="63" mass="7071">MQAFRCSAVGNDVDDGAAMKYEPNVQHVKICQVMTLLSHHELLQFVNKKGLRNLDLLLTSSIE</sequence>
<dbReference type="EMBL" id="CAXIEN010000050">
    <property type="protein sequence ID" value="CAL1270800.1"/>
    <property type="molecule type" value="Genomic_DNA"/>
</dbReference>
<evidence type="ECO:0000313" key="1">
    <source>
        <dbReference type="EMBL" id="CAL1270800.1"/>
    </source>
</evidence>